<reference evidence="7 8" key="1">
    <citation type="submission" date="2021-06" db="EMBL/GenBank/DDBJ databases">
        <authorList>
            <person name="Palmer J.M."/>
        </authorList>
    </citation>
    <scope>NUCLEOTIDE SEQUENCE [LARGE SCALE GENOMIC DNA]</scope>
    <source>
        <strain evidence="7 8">XC_2019</strain>
        <tissue evidence="7">Muscle</tissue>
    </source>
</reference>
<dbReference type="SUPFAM" id="SSF57196">
    <property type="entry name" value="EGF/Laminin"/>
    <property type="match status" value="1"/>
</dbReference>
<evidence type="ECO:0000259" key="6">
    <source>
        <dbReference type="PROSITE" id="PS01186"/>
    </source>
</evidence>
<evidence type="ECO:0000256" key="3">
    <source>
        <dbReference type="ARBA" id="ARBA00022723"/>
    </source>
</evidence>
<evidence type="ECO:0000256" key="4">
    <source>
        <dbReference type="ARBA" id="ARBA00022801"/>
    </source>
</evidence>
<dbReference type="InterPro" id="IPR035914">
    <property type="entry name" value="Sperma_CUB_dom_sf"/>
</dbReference>
<keyword evidence="2" id="KW-0645">Protease</keyword>
<evidence type="ECO:0000313" key="8">
    <source>
        <dbReference type="Proteomes" id="UP001434883"/>
    </source>
</evidence>
<organism evidence="7 8">
    <name type="scientific">Xenoophorus captivus</name>
    <dbReference type="NCBI Taxonomy" id="1517983"/>
    <lineage>
        <taxon>Eukaryota</taxon>
        <taxon>Metazoa</taxon>
        <taxon>Chordata</taxon>
        <taxon>Craniata</taxon>
        <taxon>Vertebrata</taxon>
        <taxon>Euteleostomi</taxon>
        <taxon>Actinopterygii</taxon>
        <taxon>Neopterygii</taxon>
        <taxon>Teleostei</taxon>
        <taxon>Neoteleostei</taxon>
        <taxon>Acanthomorphata</taxon>
        <taxon>Ovalentaria</taxon>
        <taxon>Atherinomorphae</taxon>
        <taxon>Cyprinodontiformes</taxon>
        <taxon>Goodeidae</taxon>
        <taxon>Xenoophorus</taxon>
    </lineage>
</organism>
<evidence type="ECO:0000256" key="5">
    <source>
        <dbReference type="ARBA" id="ARBA00023157"/>
    </source>
</evidence>
<name>A0ABV0QJ65_9TELE</name>
<comment type="caution">
    <text evidence="7">The sequence shown here is derived from an EMBL/GenBank/DDBJ whole genome shotgun (WGS) entry which is preliminary data.</text>
</comment>
<dbReference type="PANTHER" id="PTHR24255:SF38">
    <property type="entry name" value="MANNAN-BINDING LECTIN SERINE PROTEASE 1-LIKE"/>
    <property type="match status" value="1"/>
</dbReference>
<dbReference type="Gene3D" id="2.10.25.10">
    <property type="entry name" value="Laminin"/>
    <property type="match status" value="1"/>
</dbReference>
<dbReference type="InterPro" id="IPR001881">
    <property type="entry name" value="EGF-like_Ca-bd_dom"/>
</dbReference>
<dbReference type="InterPro" id="IPR000742">
    <property type="entry name" value="EGF"/>
</dbReference>
<dbReference type="PROSITE" id="PS01187">
    <property type="entry name" value="EGF_CA"/>
    <property type="match status" value="1"/>
</dbReference>
<gene>
    <name evidence="7" type="ORF">XENOCAPTIV_019609</name>
</gene>
<dbReference type="SUPFAM" id="SSF49854">
    <property type="entry name" value="Spermadhesin, CUB domain"/>
    <property type="match status" value="1"/>
</dbReference>
<sequence>LIHISLKPELSSSASADVDECSQRSDEDQLCDHFCHNFIGGYYCSCRYGYQLHTDNHTCRGFIQTDSNVVSIQFHSDDSGENLGWRLSYTTKGEENMEKEERV</sequence>
<dbReference type="CDD" id="cd00054">
    <property type="entry name" value="EGF_CA"/>
    <property type="match status" value="1"/>
</dbReference>
<accession>A0ABV0QJ65</accession>
<evidence type="ECO:0000256" key="2">
    <source>
        <dbReference type="ARBA" id="ARBA00022670"/>
    </source>
</evidence>
<evidence type="ECO:0000313" key="7">
    <source>
        <dbReference type="EMBL" id="MEQ2195872.1"/>
    </source>
</evidence>
<keyword evidence="5" id="KW-1015">Disulfide bond</keyword>
<feature type="domain" description="EGF-like" evidence="6">
    <location>
        <begin position="44"/>
        <end position="59"/>
    </location>
</feature>
<dbReference type="EMBL" id="JAHRIN010012569">
    <property type="protein sequence ID" value="MEQ2195872.1"/>
    <property type="molecule type" value="Genomic_DNA"/>
</dbReference>
<dbReference type="InterPro" id="IPR018097">
    <property type="entry name" value="EGF_Ca-bd_CS"/>
</dbReference>
<keyword evidence="3" id="KW-0479">Metal-binding</keyword>
<dbReference type="Pfam" id="PF07645">
    <property type="entry name" value="EGF_CA"/>
    <property type="match status" value="1"/>
</dbReference>
<dbReference type="Proteomes" id="UP001434883">
    <property type="component" value="Unassembled WGS sequence"/>
</dbReference>
<evidence type="ECO:0000256" key="1">
    <source>
        <dbReference type="ARBA" id="ARBA00022536"/>
    </source>
</evidence>
<dbReference type="PROSITE" id="PS01186">
    <property type="entry name" value="EGF_2"/>
    <property type="match status" value="1"/>
</dbReference>
<keyword evidence="1" id="KW-0245">EGF-like domain</keyword>
<dbReference type="InterPro" id="IPR049883">
    <property type="entry name" value="NOTCH1_EGF-like"/>
</dbReference>
<protein>
    <recommendedName>
        <fullName evidence="6">EGF-like domain-containing protein</fullName>
    </recommendedName>
</protein>
<feature type="non-terminal residue" evidence="7">
    <location>
        <position position="1"/>
    </location>
</feature>
<keyword evidence="8" id="KW-1185">Reference proteome</keyword>
<dbReference type="PANTHER" id="PTHR24255">
    <property type="entry name" value="COMPLEMENT COMPONENT 1, S SUBCOMPONENT-RELATED"/>
    <property type="match status" value="1"/>
</dbReference>
<dbReference type="SMART" id="SM00181">
    <property type="entry name" value="EGF"/>
    <property type="match status" value="1"/>
</dbReference>
<proteinExistence type="predicted"/>
<dbReference type="SMART" id="SM00179">
    <property type="entry name" value="EGF_CA"/>
    <property type="match status" value="1"/>
</dbReference>
<keyword evidence="4" id="KW-0378">Hydrolase</keyword>